<proteinExistence type="inferred from homology"/>
<dbReference type="GO" id="GO:0044183">
    <property type="term" value="F:protein folding chaperone"/>
    <property type="evidence" value="ECO:0007669"/>
    <property type="project" value="TreeGrafter"/>
</dbReference>
<dbReference type="PIRSF" id="PIRSF005261">
    <property type="entry name" value="Heat_shock_Hsp33"/>
    <property type="match status" value="1"/>
</dbReference>
<dbReference type="Gene3D" id="3.55.30.10">
    <property type="entry name" value="Hsp33 domain"/>
    <property type="match status" value="1"/>
</dbReference>
<dbReference type="CDD" id="cd00498">
    <property type="entry name" value="Hsp33"/>
    <property type="match status" value="1"/>
</dbReference>
<evidence type="ECO:0000256" key="4">
    <source>
        <dbReference type="ARBA" id="ARBA00023186"/>
    </source>
</evidence>
<organism evidence="7">
    <name type="scientific">uncultured Eubacteriales bacterium</name>
    <dbReference type="NCBI Taxonomy" id="172733"/>
    <lineage>
        <taxon>Bacteria</taxon>
        <taxon>Bacillati</taxon>
        <taxon>Bacillota</taxon>
        <taxon>Clostridia</taxon>
        <taxon>Eubacteriales</taxon>
        <taxon>environmental samples</taxon>
    </lineage>
</organism>
<dbReference type="SUPFAM" id="SSF64397">
    <property type="entry name" value="Hsp33 domain"/>
    <property type="match status" value="1"/>
</dbReference>
<evidence type="ECO:0000313" key="7">
    <source>
        <dbReference type="EMBL" id="SBV98900.1"/>
    </source>
</evidence>
<comment type="subcellular location">
    <subcellularLocation>
        <location evidence="6">Cytoplasm</location>
    </subcellularLocation>
</comment>
<evidence type="ECO:0000256" key="5">
    <source>
        <dbReference type="ARBA" id="ARBA00023284"/>
    </source>
</evidence>
<comment type="similarity">
    <text evidence="6">Belongs to the HSP33 family.</text>
</comment>
<dbReference type="InterPro" id="IPR016154">
    <property type="entry name" value="Heat_shock_Hsp33_C"/>
</dbReference>
<dbReference type="HAMAP" id="MF_00117">
    <property type="entry name" value="HslO"/>
    <property type="match status" value="1"/>
</dbReference>
<dbReference type="AlphaFoldDB" id="A0A212JHL0"/>
<keyword evidence="5 6" id="KW-0676">Redox-active center</keyword>
<dbReference type="GO" id="GO:0042026">
    <property type="term" value="P:protein refolding"/>
    <property type="evidence" value="ECO:0007669"/>
    <property type="project" value="TreeGrafter"/>
</dbReference>
<dbReference type="Gene3D" id="3.90.1280.10">
    <property type="entry name" value="HSP33 redox switch-like"/>
    <property type="match status" value="1"/>
</dbReference>
<dbReference type="InterPro" id="IPR016153">
    <property type="entry name" value="Heat_shock_Hsp33_N"/>
</dbReference>
<evidence type="ECO:0000256" key="2">
    <source>
        <dbReference type="ARBA" id="ARBA00022833"/>
    </source>
</evidence>
<sequence>MADQIIRMLAKNAPIKASAITGKDLVEHARQVHKTLPIATAALGRTLMACSMMGNQLKEENGAVTLRIKGDGPMGGITAVSDSEGNVRGYVVDGTVDLPLKPSGKLDVGGAVGEDGSITVIKDLGLKEPYVGTIQLVSGEIADDVAAYFVESEQIPTACALGVLVNTDQSVLCAGGYLIQLLPGAGDEVIGQIEKGVARVGAVTDALWGGMDAEGLLREVLRDFDMEVVERSDVEYRCYCSHERVTRALISLGKKELSELIEEQGRAELTCQFCDKVYEYDKEELEALLAQM</sequence>
<feature type="disulfide bond" description="Redox-active" evidence="6">
    <location>
        <begin position="238"/>
        <end position="240"/>
    </location>
</feature>
<reference evidence="7" key="1">
    <citation type="submission" date="2016-04" db="EMBL/GenBank/DDBJ databases">
        <authorList>
            <person name="Evans L.H."/>
            <person name="Alamgir A."/>
            <person name="Owens N."/>
            <person name="Weber N.D."/>
            <person name="Virtaneva K."/>
            <person name="Barbian K."/>
            <person name="Babar A."/>
            <person name="Rosenke K."/>
        </authorList>
    </citation>
    <scope>NUCLEOTIDE SEQUENCE</scope>
    <source>
        <strain evidence="7">86</strain>
    </source>
</reference>
<keyword evidence="2 6" id="KW-0862">Zinc</keyword>
<dbReference type="PANTHER" id="PTHR30111:SF1">
    <property type="entry name" value="33 KDA CHAPERONIN"/>
    <property type="match status" value="1"/>
</dbReference>
<gene>
    <name evidence="6 7" type="primary">hslO</name>
    <name evidence="7" type="ORF">KL86CLO1_11101</name>
</gene>
<dbReference type="InterPro" id="IPR000397">
    <property type="entry name" value="Heat_shock_Hsp33"/>
</dbReference>
<comment type="function">
    <text evidence="6">Redox regulated molecular chaperone. Protects both thermally unfolding and oxidatively damaged proteins from irreversible aggregation. Plays an important role in the bacterial defense system toward oxidative stress.</text>
</comment>
<keyword evidence="1 6" id="KW-0963">Cytoplasm</keyword>
<protein>
    <recommendedName>
        <fullName evidence="6">33 kDa chaperonin</fullName>
    </recommendedName>
    <alternativeName>
        <fullName evidence="6">Heat shock protein 33 homolog</fullName>
        <shortName evidence="6">HSP33</shortName>
    </alternativeName>
</protein>
<name>A0A212JHL0_9FIRM</name>
<keyword evidence="4 6" id="KW-0143">Chaperone</keyword>
<dbReference type="PANTHER" id="PTHR30111">
    <property type="entry name" value="33 KDA CHAPERONIN"/>
    <property type="match status" value="1"/>
</dbReference>
<dbReference type="EMBL" id="FLUN01000001">
    <property type="protein sequence ID" value="SBV98900.1"/>
    <property type="molecule type" value="Genomic_DNA"/>
</dbReference>
<dbReference type="Pfam" id="PF01430">
    <property type="entry name" value="HSP33"/>
    <property type="match status" value="1"/>
</dbReference>
<evidence type="ECO:0000256" key="1">
    <source>
        <dbReference type="ARBA" id="ARBA00022490"/>
    </source>
</evidence>
<dbReference type="NCBIfam" id="NF001033">
    <property type="entry name" value="PRK00114.1"/>
    <property type="match status" value="1"/>
</dbReference>
<feature type="disulfide bond" description="Redox-active" evidence="6">
    <location>
        <begin position="271"/>
        <end position="274"/>
    </location>
</feature>
<evidence type="ECO:0000256" key="3">
    <source>
        <dbReference type="ARBA" id="ARBA00023157"/>
    </source>
</evidence>
<keyword evidence="3 6" id="KW-1015">Disulfide bond</keyword>
<dbReference type="GO" id="GO:0005737">
    <property type="term" value="C:cytoplasm"/>
    <property type="evidence" value="ECO:0007669"/>
    <property type="project" value="UniProtKB-SubCell"/>
</dbReference>
<dbReference type="SUPFAM" id="SSF118352">
    <property type="entry name" value="HSP33 redox switch-like"/>
    <property type="match status" value="1"/>
</dbReference>
<accession>A0A212JHL0</accession>
<dbReference type="GO" id="GO:0051082">
    <property type="term" value="F:unfolded protein binding"/>
    <property type="evidence" value="ECO:0007669"/>
    <property type="project" value="UniProtKB-UniRule"/>
</dbReference>
<evidence type="ECO:0000256" key="6">
    <source>
        <dbReference type="HAMAP-Rule" id="MF_00117"/>
    </source>
</evidence>
<comment type="PTM">
    <text evidence="6">Under oxidizing conditions two disulfide bonds are formed involving the reactive cysteines. Under reducing conditions zinc is bound to the reactive cysteines and the protein is inactive.</text>
</comment>